<evidence type="ECO:0000313" key="6">
    <source>
        <dbReference type="EMBL" id="KAK4244067.1"/>
    </source>
</evidence>
<keyword evidence="2" id="KW-0479">Metal-binding</keyword>
<protein>
    <recommendedName>
        <fullName evidence="5">Adenosine deaminase domain-containing protein</fullName>
    </recommendedName>
</protein>
<accession>A0AAN7HG37</accession>
<reference evidence="6" key="1">
    <citation type="journal article" date="2023" name="Mol. Phylogenet. Evol.">
        <title>Genome-scale phylogeny and comparative genomics of the fungal order Sordariales.</title>
        <authorList>
            <person name="Hensen N."/>
            <person name="Bonometti L."/>
            <person name="Westerberg I."/>
            <person name="Brannstrom I.O."/>
            <person name="Guillou S."/>
            <person name="Cros-Aarteil S."/>
            <person name="Calhoun S."/>
            <person name="Haridas S."/>
            <person name="Kuo A."/>
            <person name="Mondo S."/>
            <person name="Pangilinan J."/>
            <person name="Riley R."/>
            <person name="LaButti K."/>
            <person name="Andreopoulos B."/>
            <person name="Lipzen A."/>
            <person name="Chen C."/>
            <person name="Yan M."/>
            <person name="Daum C."/>
            <person name="Ng V."/>
            <person name="Clum A."/>
            <person name="Steindorff A."/>
            <person name="Ohm R.A."/>
            <person name="Martin F."/>
            <person name="Silar P."/>
            <person name="Natvig D.O."/>
            <person name="Lalanne C."/>
            <person name="Gautier V."/>
            <person name="Ament-Velasquez S.L."/>
            <person name="Kruys A."/>
            <person name="Hutchinson M.I."/>
            <person name="Powell A.J."/>
            <person name="Barry K."/>
            <person name="Miller A.N."/>
            <person name="Grigoriev I.V."/>
            <person name="Debuchy R."/>
            <person name="Gladieux P."/>
            <person name="Hiltunen Thoren M."/>
            <person name="Johannesson H."/>
        </authorList>
    </citation>
    <scope>NUCLEOTIDE SEQUENCE</scope>
    <source>
        <strain evidence="6">CBS 359.72</strain>
    </source>
</reference>
<reference evidence="6" key="2">
    <citation type="submission" date="2023-05" db="EMBL/GenBank/DDBJ databases">
        <authorList>
            <consortium name="Lawrence Berkeley National Laboratory"/>
            <person name="Steindorff A."/>
            <person name="Hensen N."/>
            <person name="Bonometti L."/>
            <person name="Westerberg I."/>
            <person name="Brannstrom I.O."/>
            <person name="Guillou S."/>
            <person name="Cros-Aarteil S."/>
            <person name="Calhoun S."/>
            <person name="Haridas S."/>
            <person name="Kuo A."/>
            <person name="Mondo S."/>
            <person name="Pangilinan J."/>
            <person name="Riley R."/>
            <person name="Labutti K."/>
            <person name="Andreopoulos B."/>
            <person name="Lipzen A."/>
            <person name="Chen C."/>
            <person name="Yanf M."/>
            <person name="Daum C."/>
            <person name="Ng V."/>
            <person name="Clum A."/>
            <person name="Ohm R."/>
            <person name="Martin F."/>
            <person name="Silar P."/>
            <person name="Natvig D."/>
            <person name="Lalanne C."/>
            <person name="Gautier V."/>
            <person name="Ament-Velasquez S.L."/>
            <person name="Kruys A."/>
            <person name="Hutchinson M.I."/>
            <person name="Powell A.J."/>
            <person name="Barry K."/>
            <person name="Miller A.N."/>
            <person name="Grigoriev I.V."/>
            <person name="Debuchy R."/>
            <person name="Gladieux P."/>
            <person name="Thoren M.H."/>
            <person name="Johannesson H."/>
        </authorList>
    </citation>
    <scope>NUCLEOTIDE SEQUENCE</scope>
    <source>
        <strain evidence="6">CBS 359.72</strain>
    </source>
</reference>
<evidence type="ECO:0000256" key="3">
    <source>
        <dbReference type="ARBA" id="ARBA00022801"/>
    </source>
</evidence>
<gene>
    <name evidence="6" type="ORF">C7999DRAFT_44218</name>
</gene>
<feature type="compositionally biased region" description="Polar residues" evidence="4">
    <location>
        <begin position="640"/>
        <end position="654"/>
    </location>
</feature>
<dbReference type="SUPFAM" id="SSF51556">
    <property type="entry name" value="Metallo-dependent hydrolases"/>
    <property type="match status" value="1"/>
</dbReference>
<dbReference type="EMBL" id="MU857760">
    <property type="protein sequence ID" value="KAK4244067.1"/>
    <property type="molecule type" value="Genomic_DNA"/>
</dbReference>
<dbReference type="GO" id="GO:0046103">
    <property type="term" value="P:inosine biosynthetic process"/>
    <property type="evidence" value="ECO:0007669"/>
    <property type="project" value="TreeGrafter"/>
</dbReference>
<feature type="region of interest" description="Disordered" evidence="4">
    <location>
        <begin position="537"/>
        <end position="654"/>
    </location>
</feature>
<keyword evidence="7" id="KW-1185">Reference proteome</keyword>
<feature type="domain" description="Adenosine deaminase" evidence="5">
    <location>
        <begin position="204"/>
        <end position="514"/>
    </location>
</feature>
<sequence length="654" mass="73068">MEKEAAMGFEYALGKSATDLEKRADHILQEIKKRDMMQVYDKAPSRLDALGQRHPRFYGDHFLSNVALIEKTRLFKLCQAMPKGAHLHIHFNANCHPSILLGIAKNMERMHIWSSKALINKEAFEQTRIQFSILSEEKVNEKNTAGRPDIFSAKYDSYPGRDKGSGWMSYAEFRAQFPKAAGGIKDVESNVDTWLQKKAMFGEEETHNSLQTAAGAWEKFNGRTQMMKGLFNYKSAYVKYIEKCLEEFAKDNIQYAEIRPNFMSTNHVWDDEGKTLLNNKDIMKLIIQGYKKFQETHKDKVFKGLKVIYCTPRSFKNEEIKAALNECLEFKRDKELAKFIAGFDLVGEEGNGKQFPLVHFAKEFLQFRATCQAEGLDIPFLFHCGETLENGTDTDKNLFDAVLLGAKRIGHGYALPWHPWVMKQMKEKDICVELCPISNEILGLTPRIGGHSAYTLLANNVACTISTDNGTPFRSTLSHDFYQIMAGKRDMTLFGFRQLIEWSIKHSCMDNKESVHSDWEQMWTAFVKRIVAGDFGGTDHPTGGSAPNAQTAAAQQTKKSGPSGAGASHGQSNNANANSAQRSAHTPQSANRTNASSSASQRAHGGNTNKADTQAARTASTQNNRQSASGGTDTPRKSKNTSNGTTGQRPTGQH</sequence>
<evidence type="ECO:0000256" key="2">
    <source>
        <dbReference type="ARBA" id="ARBA00022723"/>
    </source>
</evidence>
<dbReference type="GO" id="GO:0004000">
    <property type="term" value="F:adenosine deaminase activity"/>
    <property type="evidence" value="ECO:0007669"/>
    <property type="project" value="TreeGrafter"/>
</dbReference>
<dbReference type="PANTHER" id="PTHR11409:SF37">
    <property type="entry name" value="ADENOSINE DEAMINASE DOMAIN-CONTAINING PROTEIN"/>
    <property type="match status" value="1"/>
</dbReference>
<dbReference type="Pfam" id="PF00962">
    <property type="entry name" value="A_deaminase"/>
    <property type="match status" value="1"/>
</dbReference>
<evidence type="ECO:0000259" key="5">
    <source>
        <dbReference type="Pfam" id="PF00962"/>
    </source>
</evidence>
<dbReference type="InterPro" id="IPR001365">
    <property type="entry name" value="A_deaminase_dom"/>
</dbReference>
<dbReference type="AlphaFoldDB" id="A0AAN7HG37"/>
<dbReference type="Gene3D" id="3.20.20.140">
    <property type="entry name" value="Metal-dependent hydrolases"/>
    <property type="match status" value="1"/>
</dbReference>
<feature type="compositionally biased region" description="Low complexity" evidence="4">
    <location>
        <begin position="565"/>
        <end position="603"/>
    </location>
</feature>
<evidence type="ECO:0000313" key="7">
    <source>
        <dbReference type="Proteomes" id="UP001303647"/>
    </source>
</evidence>
<dbReference type="GO" id="GO:0006154">
    <property type="term" value="P:adenosine catabolic process"/>
    <property type="evidence" value="ECO:0007669"/>
    <property type="project" value="TreeGrafter"/>
</dbReference>
<evidence type="ECO:0000256" key="1">
    <source>
        <dbReference type="ARBA" id="ARBA00001947"/>
    </source>
</evidence>
<proteinExistence type="predicted"/>
<name>A0AAN7HG37_9PEZI</name>
<evidence type="ECO:0000256" key="4">
    <source>
        <dbReference type="SAM" id="MobiDB-lite"/>
    </source>
</evidence>
<dbReference type="InterPro" id="IPR006330">
    <property type="entry name" value="Ado/ade_deaminase"/>
</dbReference>
<dbReference type="GO" id="GO:0046872">
    <property type="term" value="F:metal ion binding"/>
    <property type="evidence" value="ECO:0007669"/>
    <property type="project" value="UniProtKB-KW"/>
</dbReference>
<keyword evidence="3" id="KW-0378">Hydrolase</keyword>
<comment type="cofactor">
    <cofactor evidence="1">
        <name>Zn(2+)</name>
        <dbReference type="ChEBI" id="CHEBI:29105"/>
    </cofactor>
</comment>
<organism evidence="6 7">
    <name type="scientific">Corynascus novoguineensis</name>
    <dbReference type="NCBI Taxonomy" id="1126955"/>
    <lineage>
        <taxon>Eukaryota</taxon>
        <taxon>Fungi</taxon>
        <taxon>Dikarya</taxon>
        <taxon>Ascomycota</taxon>
        <taxon>Pezizomycotina</taxon>
        <taxon>Sordariomycetes</taxon>
        <taxon>Sordariomycetidae</taxon>
        <taxon>Sordariales</taxon>
        <taxon>Chaetomiaceae</taxon>
        <taxon>Corynascus</taxon>
    </lineage>
</organism>
<dbReference type="InterPro" id="IPR032466">
    <property type="entry name" value="Metal_Hydrolase"/>
</dbReference>
<comment type="caution">
    <text evidence="6">The sequence shown here is derived from an EMBL/GenBank/DDBJ whole genome shotgun (WGS) entry which is preliminary data.</text>
</comment>
<feature type="compositionally biased region" description="Polar residues" evidence="4">
    <location>
        <begin position="606"/>
        <end position="632"/>
    </location>
</feature>
<dbReference type="PANTHER" id="PTHR11409">
    <property type="entry name" value="ADENOSINE DEAMINASE"/>
    <property type="match status" value="1"/>
</dbReference>
<dbReference type="Proteomes" id="UP001303647">
    <property type="component" value="Unassembled WGS sequence"/>
</dbReference>